<keyword evidence="1" id="KW-1133">Transmembrane helix</keyword>
<dbReference type="Gene3D" id="3.30.70.270">
    <property type="match status" value="1"/>
</dbReference>
<evidence type="ECO:0000313" key="3">
    <source>
        <dbReference type="EMBL" id="MFC5402788.1"/>
    </source>
</evidence>
<dbReference type="PANTHER" id="PTHR45138">
    <property type="entry name" value="REGULATORY COMPONENTS OF SENSORY TRANSDUCTION SYSTEM"/>
    <property type="match status" value="1"/>
</dbReference>
<keyword evidence="3" id="KW-0548">Nucleotidyltransferase</keyword>
<feature type="transmembrane region" description="Helical" evidence="1">
    <location>
        <begin position="148"/>
        <end position="170"/>
    </location>
</feature>
<dbReference type="PROSITE" id="PS50887">
    <property type="entry name" value="GGDEF"/>
    <property type="match status" value="1"/>
</dbReference>
<feature type="transmembrane region" description="Helical" evidence="1">
    <location>
        <begin position="121"/>
        <end position="142"/>
    </location>
</feature>
<feature type="domain" description="GGDEF" evidence="2">
    <location>
        <begin position="229"/>
        <end position="360"/>
    </location>
</feature>
<keyword evidence="3" id="KW-0808">Transferase</keyword>
<organism evidence="3 4">
    <name type="scientific">Cohnella soli</name>
    <dbReference type="NCBI Taxonomy" id="425005"/>
    <lineage>
        <taxon>Bacteria</taxon>
        <taxon>Bacillati</taxon>
        <taxon>Bacillota</taxon>
        <taxon>Bacilli</taxon>
        <taxon>Bacillales</taxon>
        <taxon>Paenibacillaceae</taxon>
        <taxon>Cohnella</taxon>
    </lineage>
</organism>
<dbReference type="RefSeq" id="WP_378131570.1">
    <property type="nucleotide sequence ID" value="NZ_JBHSMI010000015.1"/>
</dbReference>
<keyword evidence="1" id="KW-0472">Membrane</keyword>
<evidence type="ECO:0000256" key="1">
    <source>
        <dbReference type="SAM" id="Phobius"/>
    </source>
</evidence>
<name>A0ABW0HQF0_9BACL</name>
<dbReference type="InterPro" id="IPR000160">
    <property type="entry name" value="GGDEF_dom"/>
</dbReference>
<dbReference type="EMBL" id="JBHSMI010000015">
    <property type="protein sequence ID" value="MFC5402788.1"/>
    <property type="molecule type" value="Genomic_DNA"/>
</dbReference>
<evidence type="ECO:0000313" key="4">
    <source>
        <dbReference type="Proteomes" id="UP001596113"/>
    </source>
</evidence>
<feature type="transmembrane region" description="Helical" evidence="1">
    <location>
        <begin position="21"/>
        <end position="38"/>
    </location>
</feature>
<dbReference type="Proteomes" id="UP001596113">
    <property type="component" value="Unassembled WGS sequence"/>
</dbReference>
<dbReference type="GO" id="GO:0052621">
    <property type="term" value="F:diguanylate cyclase activity"/>
    <property type="evidence" value="ECO:0007669"/>
    <property type="project" value="UniProtKB-EC"/>
</dbReference>
<evidence type="ECO:0000259" key="2">
    <source>
        <dbReference type="PROSITE" id="PS50887"/>
    </source>
</evidence>
<dbReference type="InterPro" id="IPR029787">
    <property type="entry name" value="Nucleotide_cyclase"/>
</dbReference>
<feature type="transmembrane region" description="Helical" evidence="1">
    <location>
        <begin position="50"/>
        <end position="68"/>
    </location>
</feature>
<keyword evidence="1" id="KW-0812">Transmembrane</keyword>
<reference evidence="4" key="1">
    <citation type="journal article" date="2019" name="Int. J. Syst. Evol. Microbiol.">
        <title>The Global Catalogue of Microorganisms (GCM) 10K type strain sequencing project: providing services to taxonomists for standard genome sequencing and annotation.</title>
        <authorList>
            <consortium name="The Broad Institute Genomics Platform"/>
            <consortium name="The Broad Institute Genome Sequencing Center for Infectious Disease"/>
            <person name="Wu L."/>
            <person name="Ma J."/>
        </authorList>
    </citation>
    <scope>NUCLEOTIDE SEQUENCE [LARGE SCALE GENOMIC DNA]</scope>
    <source>
        <strain evidence="4">CGMCC 1.18575</strain>
    </source>
</reference>
<feature type="transmembrane region" description="Helical" evidence="1">
    <location>
        <begin position="75"/>
        <end position="94"/>
    </location>
</feature>
<dbReference type="PANTHER" id="PTHR45138:SF9">
    <property type="entry name" value="DIGUANYLATE CYCLASE DGCM-RELATED"/>
    <property type="match status" value="1"/>
</dbReference>
<dbReference type="SMART" id="SM00267">
    <property type="entry name" value="GGDEF"/>
    <property type="match status" value="1"/>
</dbReference>
<dbReference type="InterPro" id="IPR050469">
    <property type="entry name" value="Diguanylate_Cyclase"/>
</dbReference>
<keyword evidence="4" id="KW-1185">Reference proteome</keyword>
<comment type="caution">
    <text evidence="3">The sequence shown here is derived from an EMBL/GenBank/DDBJ whole genome shotgun (WGS) entry which is preliminary data.</text>
</comment>
<proteinExistence type="predicted"/>
<gene>
    <name evidence="3" type="ORF">ACFPOF_08550</name>
</gene>
<accession>A0ABW0HQF0</accession>
<dbReference type="EC" id="2.7.7.65" evidence="3"/>
<dbReference type="Pfam" id="PF00990">
    <property type="entry name" value="GGDEF"/>
    <property type="match status" value="1"/>
</dbReference>
<dbReference type="SUPFAM" id="SSF55073">
    <property type="entry name" value="Nucleotide cyclase"/>
    <property type="match status" value="1"/>
</dbReference>
<dbReference type="CDD" id="cd01949">
    <property type="entry name" value="GGDEF"/>
    <property type="match status" value="1"/>
</dbReference>
<feature type="transmembrane region" description="Helical" evidence="1">
    <location>
        <begin position="100"/>
        <end position="116"/>
    </location>
</feature>
<dbReference type="InterPro" id="IPR043128">
    <property type="entry name" value="Rev_trsase/Diguanyl_cyclase"/>
</dbReference>
<dbReference type="NCBIfam" id="TIGR00254">
    <property type="entry name" value="GGDEF"/>
    <property type="match status" value="1"/>
</dbReference>
<sequence length="369" mass="41321">MSLPALEINQERWNRILLKSYWAVLLLSILVECSFLMVTKLSPGDFIGKFIVRPTIIMTVIVALAELGVRRLTRFHDYVMITAATLLTVSISAIHSSLQYLMFFLFFPVMISIFYFQSKKLLYAALSTVASLLLLHTFNSVIHSHVSYPGLLALLALLLVYCGVAFGILARGREILMRLRTSYESNQELLVRTIMMDKLAKTDALTDTYNHMAYHEYSDYLTVQADAGMPLFLAVMDIDNFKKVNDTYGHKAGDLVLRSVAEIVRTKVGSNDIVARYGGEEFVVLFAEKSFQEVYDIVEDIRHSIAAKSQEALLGSNVTVSIGLNDYETGMGKEALFHGADVALYDAKRTGKNKTSLSESLAMKAMQFN</sequence>
<protein>
    <submittedName>
        <fullName evidence="3">Diguanylate cyclase</fullName>
        <ecNumber evidence="3">2.7.7.65</ecNumber>
    </submittedName>
</protein>